<evidence type="ECO:0000313" key="2">
    <source>
        <dbReference type="Proteomes" id="UP000051249"/>
    </source>
</evidence>
<dbReference type="AlphaFoldDB" id="A0A0R2NPT1"/>
<organism evidence="1 2">
    <name type="scientific">Pediococcus argentinicus</name>
    <dbReference type="NCBI Taxonomy" id="480391"/>
    <lineage>
        <taxon>Bacteria</taxon>
        <taxon>Bacillati</taxon>
        <taxon>Bacillota</taxon>
        <taxon>Bacilli</taxon>
        <taxon>Lactobacillales</taxon>
        <taxon>Lactobacillaceae</taxon>
        <taxon>Pediococcus</taxon>
    </lineage>
</organism>
<proteinExistence type="predicted"/>
<dbReference type="EMBL" id="JQCQ01000015">
    <property type="protein sequence ID" value="KRO25178.1"/>
    <property type="molecule type" value="Genomic_DNA"/>
</dbReference>
<sequence length="111" mass="12622">MQNQTIAPFRRITQSLNKIHEKYEHLFDVPEDRNQTIADFQMPLTQIEDSIDFGIVHHTPVSIQLNVKQSVYEVSGYLHLTLNGGVRLVNPDSGLTHVINTSNIRSITNLV</sequence>
<reference evidence="1 2" key="1">
    <citation type="journal article" date="2015" name="Genome Announc.">
        <title>Expanding the biotechnology potential of lactobacilli through comparative genomics of 213 strains and associated genera.</title>
        <authorList>
            <person name="Sun Z."/>
            <person name="Harris H.M."/>
            <person name="McCann A."/>
            <person name="Guo C."/>
            <person name="Argimon S."/>
            <person name="Zhang W."/>
            <person name="Yang X."/>
            <person name="Jeffery I.B."/>
            <person name="Cooney J.C."/>
            <person name="Kagawa T.F."/>
            <person name="Liu W."/>
            <person name="Song Y."/>
            <person name="Salvetti E."/>
            <person name="Wrobel A."/>
            <person name="Rasinkangas P."/>
            <person name="Parkhill J."/>
            <person name="Rea M.C."/>
            <person name="O'Sullivan O."/>
            <person name="Ritari J."/>
            <person name="Douillard F.P."/>
            <person name="Paul Ross R."/>
            <person name="Yang R."/>
            <person name="Briner A.E."/>
            <person name="Felis G.E."/>
            <person name="de Vos W.M."/>
            <person name="Barrangou R."/>
            <person name="Klaenhammer T.R."/>
            <person name="Caufield P.W."/>
            <person name="Cui Y."/>
            <person name="Zhang H."/>
            <person name="O'Toole P.W."/>
        </authorList>
    </citation>
    <scope>NUCLEOTIDE SEQUENCE [LARGE SCALE GENOMIC DNA]</scope>
    <source>
        <strain evidence="1 2">DSM 23026</strain>
    </source>
</reference>
<comment type="caution">
    <text evidence="1">The sequence shown here is derived from an EMBL/GenBank/DDBJ whole genome shotgun (WGS) entry which is preliminary data.</text>
</comment>
<evidence type="ECO:0000313" key="1">
    <source>
        <dbReference type="EMBL" id="KRO25178.1"/>
    </source>
</evidence>
<name>A0A0R2NPT1_9LACO</name>
<dbReference type="OrthoDB" id="9934423at2"/>
<dbReference type="RefSeq" id="WP_057799368.1">
    <property type="nucleotide sequence ID" value="NZ_BJZZ01000014.1"/>
</dbReference>
<dbReference type="PATRIC" id="fig|480391.4.peg.409"/>
<keyword evidence="2" id="KW-1185">Reference proteome</keyword>
<protein>
    <submittedName>
        <fullName evidence="1">Uncharacterized protein</fullName>
    </submittedName>
</protein>
<dbReference type="Proteomes" id="UP000051249">
    <property type="component" value="Unassembled WGS sequence"/>
</dbReference>
<gene>
    <name evidence="1" type="ORF">IV88_GL000405</name>
</gene>
<accession>A0A0R2NPT1</accession>